<gene>
    <name evidence="2" type="ORF">IV55_GL001276</name>
    <name evidence="1" type="ORF">LSI01_12050</name>
</gene>
<organism evidence="2 3">
    <name type="scientific">Furfurilactobacillus siliginis</name>
    <dbReference type="NCBI Taxonomy" id="348151"/>
    <lineage>
        <taxon>Bacteria</taxon>
        <taxon>Bacillati</taxon>
        <taxon>Bacillota</taxon>
        <taxon>Bacilli</taxon>
        <taxon>Lactobacillales</taxon>
        <taxon>Lactobacillaceae</taxon>
        <taxon>Furfurilactobacillus</taxon>
    </lineage>
</organism>
<evidence type="ECO:0000313" key="1">
    <source>
        <dbReference type="EMBL" id="GEK28894.1"/>
    </source>
</evidence>
<dbReference type="Proteomes" id="UP000051139">
    <property type="component" value="Unassembled WGS sequence"/>
</dbReference>
<name>A0A0R2LEY9_9LACO</name>
<dbReference type="AlphaFoldDB" id="A0A0R2LEY9"/>
<dbReference type="STRING" id="348151.IV55_GL001276"/>
<evidence type="ECO:0000313" key="3">
    <source>
        <dbReference type="Proteomes" id="UP000051139"/>
    </source>
</evidence>
<dbReference type="Proteomes" id="UP000321429">
    <property type="component" value="Unassembled WGS sequence"/>
</dbReference>
<dbReference type="EMBL" id="JQCB01000003">
    <property type="protein sequence ID" value="KRN96740.1"/>
    <property type="molecule type" value="Genomic_DNA"/>
</dbReference>
<proteinExistence type="predicted"/>
<sequence length="102" mass="11426">MAELTVLTQEQLSERFNKYIADHQEEINEMIDKKIHTSVRSAIADAFAMYGGTATNQVKGIVQGRIDNLTSSVEINDEELLDKLNKKVVTQVRKANVSIGFD</sequence>
<evidence type="ECO:0000313" key="2">
    <source>
        <dbReference type="EMBL" id="KRN96740.1"/>
    </source>
</evidence>
<dbReference type="RefSeq" id="WP_057809470.1">
    <property type="nucleotide sequence ID" value="NZ_BJUD01000022.1"/>
</dbReference>
<accession>A0A0R2LEY9</accession>
<reference evidence="1 4" key="2">
    <citation type="submission" date="2019-07" db="EMBL/GenBank/DDBJ databases">
        <title>Whole genome shotgun sequence of Lactobacillus siliginis NBRC 101315.</title>
        <authorList>
            <person name="Hosoyama A."/>
            <person name="Uohara A."/>
            <person name="Ohji S."/>
            <person name="Ichikawa N."/>
        </authorList>
    </citation>
    <scope>NUCLEOTIDE SEQUENCE [LARGE SCALE GENOMIC DNA]</scope>
    <source>
        <strain evidence="1 4">NBRC 101315</strain>
    </source>
</reference>
<dbReference type="EMBL" id="BJUD01000022">
    <property type="protein sequence ID" value="GEK28894.1"/>
    <property type="molecule type" value="Genomic_DNA"/>
</dbReference>
<reference evidence="2 3" key="1">
    <citation type="journal article" date="2015" name="Genome Announc.">
        <title>Expanding the biotechnology potential of lactobacilli through comparative genomics of 213 strains and associated genera.</title>
        <authorList>
            <person name="Sun Z."/>
            <person name="Harris H.M."/>
            <person name="McCann A."/>
            <person name="Guo C."/>
            <person name="Argimon S."/>
            <person name="Zhang W."/>
            <person name="Yang X."/>
            <person name="Jeffery I.B."/>
            <person name="Cooney J.C."/>
            <person name="Kagawa T.F."/>
            <person name="Liu W."/>
            <person name="Song Y."/>
            <person name="Salvetti E."/>
            <person name="Wrobel A."/>
            <person name="Rasinkangas P."/>
            <person name="Parkhill J."/>
            <person name="Rea M.C."/>
            <person name="O'Sullivan O."/>
            <person name="Ritari J."/>
            <person name="Douillard F.P."/>
            <person name="Paul Ross R."/>
            <person name="Yang R."/>
            <person name="Briner A.E."/>
            <person name="Felis G.E."/>
            <person name="de Vos W.M."/>
            <person name="Barrangou R."/>
            <person name="Klaenhammer T.R."/>
            <person name="Caufield P.W."/>
            <person name="Cui Y."/>
            <person name="Zhang H."/>
            <person name="O'Toole P.W."/>
        </authorList>
    </citation>
    <scope>NUCLEOTIDE SEQUENCE [LARGE SCALE GENOMIC DNA]</scope>
    <source>
        <strain evidence="2 3">DSM 22696</strain>
    </source>
</reference>
<keyword evidence="3" id="KW-1185">Reference proteome</keyword>
<comment type="caution">
    <text evidence="2">The sequence shown here is derived from an EMBL/GenBank/DDBJ whole genome shotgun (WGS) entry which is preliminary data.</text>
</comment>
<protein>
    <submittedName>
        <fullName evidence="2">Uncharacterized protein</fullName>
    </submittedName>
</protein>
<dbReference type="PATRIC" id="fig|348151.3.peg.1309"/>
<evidence type="ECO:0000313" key="4">
    <source>
        <dbReference type="Proteomes" id="UP000321429"/>
    </source>
</evidence>